<proteinExistence type="predicted"/>
<feature type="signal peptide" evidence="1">
    <location>
        <begin position="1"/>
        <end position="18"/>
    </location>
</feature>
<dbReference type="InterPro" id="IPR036249">
    <property type="entry name" value="Thioredoxin-like_sf"/>
</dbReference>
<keyword evidence="1" id="KW-0732">Signal</keyword>
<evidence type="ECO:0000256" key="1">
    <source>
        <dbReference type="SAM" id="SignalP"/>
    </source>
</evidence>
<dbReference type="Pfam" id="PF13462">
    <property type="entry name" value="Thioredoxin_4"/>
    <property type="match status" value="1"/>
</dbReference>
<protein>
    <recommendedName>
        <fullName evidence="2">Thioredoxin-like fold domain-containing protein</fullName>
    </recommendedName>
</protein>
<dbReference type="AlphaFoldDB" id="A0A1F7F2G6"/>
<feature type="domain" description="Thioredoxin-like fold" evidence="2">
    <location>
        <begin position="112"/>
        <end position="269"/>
    </location>
</feature>
<accession>A0A1F7F2G6</accession>
<feature type="chain" id="PRO_5009528339" description="Thioredoxin-like fold domain-containing protein" evidence="1">
    <location>
        <begin position="19"/>
        <end position="276"/>
    </location>
</feature>
<evidence type="ECO:0000259" key="2">
    <source>
        <dbReference type="Pfam" id="PF13462"/>
    </source>
</evidence>
<name>A0A1F7F2G6_UNCRA</name>
<sequence length="276" mass="30628">MKVVFVCGILLFAGILTAGQQECSSISGNREKDLVAKIISSYHLYDCSDGTISEGLASSQCNRLANRLKNNVCRLAQKGLPEKSIRDALDRRGQTMVSFEPPASIECEGVLSLGSDSAKVVLVVYLCARCRFCRVIIPQLYHAITVGELNGKVRIVARLFPIKGHEGSVEGGVAFQAAAHLEKFWEYALLAYRNFDSFSTGHIRNWADSAGFTRTAFDSLYDNAAIREEVVHSKKEGMRLGVSETPAFFINGRRYVADMDIQTLVDILEEEYENRE</sequence>
<dbReference type="SUPFAM" id="SSF52833">
    <property type="entry name" value="Thioredoxin-like"/>
    <property type="match status" value="1"/>
</dbReference>
<dbReference type="EMBL" id="MFYX01000139">
    <property type="protein sequence ID" value="OGK00860.1"/>
    <property type="molecule type" value="Genomic_DNA"/>
</dbReference>
<reference evidence="3 4" key="1">
    <citation type="journal article" date="2016" name="Nat. Commun.">
        <title>Thousands of microbial genomes shed light on interconnected biogeochemical processes in an aquifer system.</title>
        <authorList>
            <person name="Anantharaman K."/>
            <person name="Brown C.T."/>
            <person name="Hug L.A."/>
            <person name="Sharon I."/>
            <person name="Castelle C.J."/>
            <person name="Probst A.J."/>
            <person name="Thomas B.C."/>
            <person name="Singh A."/>
            <person name="Wilkins M.J."/>
            <person name="Karaoz U."/>
            <person name="Brodie E.L."/>
            <person name="Williams K.H."/>
            <person name="Hubbard S.S."/>
            <person name="Banfield J.F."/>
        </authorList>
    </citation>
    <scope>NUCLEOTIDE SEQUENCE [LARGE SCALE GENOMIC DNA]</scope>
</reference>
<evidence type="ECO:0000313" key="3">
    <source>
        <dbReference type="EMBL" id="OGK00860.1"/>
    </source>
</evidence>
<dbReference type="Proteomes" id="UP000179243">
    <property type="component" value="Unassembled WGS sequence"/>
</dbReference>
<evidence type="ECO:0000313" key="4">
    <source>
        <dbReference type="Proteomes" id="UP000179243"/>
    </source>
</evidence>
<organism evidence="3 4">
    <name type="scientific">Candidatus Raymondbacteria bacterium RIFOXYD12_FULL_49_13</name>
    <dbReference type="NCBI Taxonomy" id="1817890"/>
    <lineage>
        <taxon>Bacteria</taxon>
        <taxon>Raymondiibacteriota</taxon>
    </lineage>
</organism>
<comment type="caution">
    <text evidence="3">The sequence shown here is derived from an EMBL/GenBank/DDBJ whole genome shotgun (WGS) entry which is preliminary data.</text>
</comment>
<gene>
    <name evidence="3" type="ORF">A2519_07995</name>
</gene>
<dbReference type="InterPro" id="IPR012336">
    <property type="entry name" value="Thioredoxin-like_fold"/>
</dbReference>
<dbReference type="Gene3D" id="3.40.30.10">
    <property type="entry name" value="Glutaredoxin"/>
    <property type="match status" value="1"/>
</dbReference>